<proteinExistence type="inferred from homology"/>
<comment type="similarity">
    <text evidence="1">Belongs to the BolA/IbaG family.</text>
</comment>
<dbReference type="EMBL" id="BAAADD010000008">
    <property type="protein sequence ID" value="GAA0578438.1"/>
    <property type="molecule type" value="Genomic_DNA"/>
</dbReference>
<dbReference type="Pfam" id="PF01722">
    <property type="entry name" value="BolA"/>
    <property type="match status" value="1"/>
</dbReference>
<sequence length="79" mass="8750">MTDVFAPDHLEVIDDSARHEGHAGHRPGGETHFIVKIVAAEFAGLSRVERQRRVYAVLAHELRAHIHALQVEVKAPGEP</sequence>
<dbReference type="PANTHER" id="PTHR46230:SF7">
    <property type="entry name" value="BOLA-LIKE PROTEIN 1"/>
    <property type="match status" value="1"/>
</dbReference>
<evidence type="ECO:0000313" key="3">
    <source>
        <dbReference type="Proteomes" id="UP001499951"/>
    </source>
</evidence>
<comment type="caution">
    <text evidence="2">The sequence shown here is derived from an EMBL/GenBank/DDBJ whole genome shotgun (WGS) entry which is preliminary data.</text>
</comment>
<dbReference type="InterPro" id="IPR002634">
    <property type="entry name" value="BolA"/>
</dbReference>
<organism evidence="2 3">
    <name type="scientific">Rhizomicrobium electricum</name>
    <dbReference type="NCBI Taxonomy" id="480070"/>
    <lineage>
        <taxon>Bacteria</taxon>
        <taxon>Pseudomonadati</taxon>
        <taxon>Pseudomonadota</taxon>
        <taxon>Alphaproteobacteria</taxon>
        <taxon>Micropepsales</taxon>
        <taxon>Micropepsaceae</taxon>
        <taxon>Rhizomicrobium</taxon>
    </lineage>
</organism>
<dbReference type="Proteomes" id="UP001499951">
    <property type="component" value="Unassembled WGS sequence"/>
</dbReference>
<dbReference type="InterPro" id="IPR036065">
    <property type="entry name" value="BolA-like_sf"/>
</dbReference>
<evidence type="ECO:0000256" key="1">
    <source>
        <dbReference type="RuleBase" id="RU003860"/>
    </source>
</evidence>
<dbReference type="PIRSF" id="PIRSF003113">
    <property type="entry name" value="BolA"/>
    <property type="match status" value="1"/>
</dbReference>
<reference evidence="2 3" key="1">
    <citation type="journal article" date="2019" name="Int. J. Syst. Evol. Microbiol.">
        <title>The Global Catalogue of Microorganisms (GCM) 10K type strain sequencing project: providing services to taxonomists for standard genome sequencing and annotation.</title>
        <authorList>
            <consortium name="The Broad Institute Genomics Platform"/>
            <consortium name="The Broad Institute Genome Sequencing Center for Infectious Disease"/>
            <person name="Wu L."/>
            <person name="Ma J."/>
        </authorList>
    </citation>
    <scope>NUCLEOTIDE SEQUENCE [LARGE SCALE GENOMIC DNA]</scope>
    <source>
        <strain evidence="2 3">JCM 15089</strain>
    </source>
</reference>
<gene>
    <name evidence="2" type="ORF">GCM10008942_29140</name>
</gene>
<keyword evidence="3" id="KW-1185">Reference proteome</keyword>
<protein>
    <submittedName>
        <fullName evidence="2">BolA family transcriptional regulator</fullName>
    </submittedName>
</protein>
<accession>A0ABN1F0K0</accession>
<dbReference type="Gene3D" id="3.30.300.90">
    <property type="entry name" value="BolA-like"/>
    <property type="match status" value="1"/>
</dbReference>
<evidence type="ECO:0000313" key="2">
    <source>
        <dbReference type="EMBL" id="GAA0578438.1"/>
    </source>
</evidence>
<dbReference type="SUPFAM" id="SSF82657">
    <property type="entry name" value="BolA-like"/>
    <property type="match status" value="1"/>
</dbReference>
<dbReference type="PANTHER" id="PTHR46230">
    <property type="match status" value="1"/>
</dbReference>
<name>A0ABN1F0K0_9PROT</name>